<evidence type="ECO:0000256" key="3">
    <source>
        <dbReference type="SAM" id="SignalP"/>
    </source>
</evidence>
<evidence type="ECO:0000256" key="2">
    <source>
        <dbReference type="SAM" id="MobiDB-lite"/>
    </source>
</evidence>
<dbReference type="InterPro" id="IPR016866">
    <property type="entry name" value="UCP028069"/>
</dbReference>
<feature type="region of interest" description="Disordered" evidence="2">
    <location>
        <begin position="248"/>
        <end position="274"/>
    </location>
</feature>
<keyword evidence="1" id="KW-0175">Coiled coil</keyword>
<feature type="signal peptide" evidence="3">
    <location>
        <begin position="1"/>
        <end position="21"/>
    </location>
</feature>
<keyword evidence="3" id="KW-0732">Signal</keyword>
<gene>
    <name evidence="4" type="ORF">KJI95_04470</name>
</gene>
<dbReference type="Pfam" id="PF11932">
    <property type="entry name" value="DUF3450"/>
    <property type="match status" value="1"/>
</dbReference>
<dbReference type="RefSeq" id="WP_214505941.1">
    <property type="nucleotide sequence ID" value="NZ_JAHEPS010000001.1"/>
</dbReference>
<feature type="coiled-coil region" evidence="1">
    <location>
        <begin position="60"/>
        <end position="87"/>
    </location>
</feature>
<feature type="chain" id="PRO_5047527156" evidence="3">
    <location>
        <begin position="22"/>
        <end position="274"/>
    </location>
</feature>
<keyword evidence="5" id="KW-1185">Reference proteome</keyword>
<dbReference type="Proteomes" id="UP001195903">
    <property type="component" value="Unassembled WGS sequence"/>
</dbReference>
<comment type="caution">
    <text evidence="4">The sequence shown here is derived from an EMBL/GenBank/DDBJ whole genome shotgun (WGS) entry which is preliminary data.</text>
</comment>
<accession>A0ABS5UZX9</accession>
<evidence type="ECO:0000313" key="5">
    <source>
        <dbReference type="Proteomes" id="UP001195903"/>
    </source>
</evidence>
<proteinExistence type="predicted"/>
<organism evidence="4 5">
    <name type="scientific">Shewanella jiangmenensis</name>
    <dbReference type="NCBI Taxonomy" id="2837387"/>
    <lineage>
        <taxon>Bacteria</taxon>
        <taxon>Pseudomonadati</taxon>
        <taxon>Pseudomonadota</taxon>
        <taxon>Gammaproteobacteria</taxon>
        <taxon>Alteromonadales</taxon>
        <taxon>Shewanellaceae</taxon>
        <taxon>Shewanella</taxon>
    </lineage>
</organism>
<protein>
    <submittedName>
        <fullName evidence="4">DUF3450 family protein</fullName>
    </submittedName>
</protein>
<evidence type="ECO:0000313" key="4">
    <source>
        <dbReference type="EMBL" id="MBT1443781.1"/>
    </source>
</evidence>
<name>A0ABS5UZX9_9GAMM</name>
<evidence type="ECO:0000256" key="1">
    <source>
        <dbReference type="SAM" id="Coils"/>
    </source>
</evidence>
<sequence>MRLTKIFLALTALGIAIQGQAASEVNGLDRSMSDWLSLERQRSALQLEWQESKPLLQQRLELLAAEKNALEALLGEQRQEGSEAETERLALQRAQLDAEARQTQMRSWLDTELARARALLPMLPPPLARQWQTLLDDAKLAGDNNQRLDALLTAFGKLREFNGRIATFEEEIITPGGEPLLVRQLYLGAGQGWYLTLDGSQVMEGRAVDGVWQWQQVAEPGAAELGRIFAMAAREREAALVRVALSPLPKHPAPEPKHPVSASEPLVSAESANE</sequence>
<dbReference type="EMBL" id="JAHEPS010000001">
    <property type="protein sequence ID" value="MBT1443781.1"/>
    <property type="molecule type" value="Genomic_DNA"/>
</dbReference>
<reference evidence="4 5" key="1">
    <citation type="submission" date="2021-05" db="EMBL/GenBank/DDBJ databases">
        <title>Shewanella sp. JM162201.</title>
        <authorList>
            <person name="Xu S."/>
            <person name="Li A."/>
        </authorList>
    </citation>
    <scope>NUCLEOTIDE SEQUENCE [LARGE SCALE GENOMIC DNA]</scope>
    <source>
        <strain evidence="4 5">JM162201</strain>
    </source>
</reference>